<feature type="transmembrane region" description="Helical" evidence="7">
    <location>
        <begin position="111"/>
        <end position="132"/>
    </location>
</feature>
<feature type="transmembrane region" description="Helical" evidence="7">
    <location>
        <begin position="46"/>
        <end position="64"/>
    </location>
</feature>
<keyword evidence="5 7" id="KW-1133">Transmembrane helix</keyword>
<gene>
    <name evidence="8" type="ORF">Pmar_PMAR028994</name>
</gene>
<keyword evidence="4 7" id="KW-0812">Transmembrane</keyword>
<evidence type="ECO:0000256" key="1">
    <source>
        <dbReference type="ARBA" id="ARBA00004141"/>
    </source>
</evidence>
<dbReference type="Proteomes" id="UP000007800">
    <property type="component" value="Unassembled WGS sequence"/>
</dbReference>
<comment type="subcellular location">
    <subcellularLocation>
        <location evidence="1">Membrane</location>
        <topology evidence="1">Multi-pass membrane protein</topology>
    </subcellularLocation>
</comment>
<evidence type="ECO:0000313" key="9">
    <source>
        <dbReference type="Proteomes" id="UP000007800"/>
    </source>
</evidence>
<dbReference type="GO" id="GO:0005886">
    <property type="term" value="C:plasma membrane"/>
    <property type="evidence" value="ECO:0007669"/>
    <property type="project" value="TreeGrafter"/>
</dbReference>
<accession>C5L678</accession>
<feature type="transmembrane region" description="Helical" evidence="7">
    <location>
        <begin position="336"/>
        <end position="355"/>
    </location>
</feature>
<dbReference type="PANTHER" id="PTHR10332:SF10">
    <property type="entry name" value="EQUILIBRATIVE NUCLEOSIDE TRANSPORTER 4"/>
    <property type="match status" value="1"/>
</dbReference>
<dbReference type="SUPFAM" id="SSF103473">
    <property type="entry name" value="MFS general substrate transporter"/>
    <property type="match status" value="1"/>
</dbReference>
<feature type="transmembrane region" description="Helical" evidence="7">
    <location>
        <begin position="367"/>
        <end position="390"/>
    </location>
</feature>
<feature type="transmembrane region" description="Helical" evidence="7">
    <location>
        <begin position="275"/>
        <end position="293"/>
    </location>
</feature>
<dbReference type="Pfam" id="PF01733">
    <property type="entry name" value="Nucleoside_tran"/>
    <property type="match status" value="1"/>
</dbReference>
<feature type="transmembrane region" description="Helical" evidence="7">
    <location>
        <begin position="79"/>
        <end position="99"/>
    </location>
</feature>
<dbReference type="AlphaFoldDB" id="C5L678"/>
<dbReference type="InterPro" id="IPR002259">
    <property type="entry name" value="Eqnu_transpt"/>
</dbReference>
<feature type="transmembrane region" description="Helical" evidence="7">
    <location>
        <begin position="213"/>
        <end position="233"/>
    </location>
</feature>
<evidence type="ECO:0000256" key="2">
    <source>
        <dbReference type="ARBA" id="ARBA00007965"/>
    </source>
</evidence>
<dbReference type="GeneID" id="9042425"/>
<dbReference type="PANTHER" id="PTHR10332">
    <property type="entry name" value="EQUILIBRATIVE NUCLEOSIDE TRANSPORTER"/>
    <property type="match status" value="1"/>
</dbReference>
<feature type="transmembrane region" description="Helical" evidence="7">
    <location>
        <begin position="402"/>
        <end position="425"/>
    </location>
</feature>
<sequence>MTIFTCFGAEQPIADRVDDVATVESVEGVVPVDVTKSESKVVDWKLKAMFCVIGCVALLGWNFILGELGTLIDAFGDAYGTWCSLCYSLCINAGQLMLIWIGNRFRFGPRFYTGCVTMGISMMLIAVCAITFARDNQAAGFGAGCVLIGIFGFANSLMESSMFGLAALVDPVCTEFILIGEGLSGLIAWPLDMLCQAILQGCGVTDYTYPRMVLFYGIGMLANFATVPMYKYAMQKHPLMRVVLELEEGRQKFVLKREMKRPLGQVVWDTVPQAFNVWLSFTITFTVFPWLVFEMKPSDLSVGLFGQLMTYCYQVFDTVGRSSPSYHLRLGKRGTRFAAFGRLIFIALFFLCAEVNVNPLNQDWFRFVVMACFAGSNGVVASWCMIHGPTQVDQDEHEELEIAGYVMAFGLICGILIGSVLATIIQQTAFM</sequence>
<proteinExistence type="inferred from homology"/>
<keyword evidence="6 7" id="KW-0472">Membrane</keyword>
<evidence type="ECO:0000313" key="8">
    <source>
        <dbReference type="EMBL" id="EER07705.1"/>
    </source>
</evidence>
<organism evidence="9">
    <name type="scientific">Perkinsus marinus (strain ATCC 50983 / TXsc)</name>
    <dbReference type="NCBI Taxonomy" id="423536"/>
    <lineage>
        <taxon>Eukaryota</taxon>
        <taxon>Sar</taxon>
        <taxon>Alveolata</taxon>
        <taxon>Perkinsozoa</taxon>
        <taxon>Perkinsea</taxon>
        <taxon>Perkinsida</taxon>
        <taxon>Perkinsidae</taxon>
        <taxon>Perkinsus</taxon>
    </lineage>
</organism>
<evidence type="ECO:0000256" key="4">
    <source>
        <dbReference type="ARBA" id="ARBA00022692"/>
    </source>
</evidence>
<name>C5L678_PERM5</name>
<keyword evidence="3" id="KW-0813">Transport</keyword>
<feature type="transmembrane region" description="Helical" evidence="7">
    <location>
        <begin position="300"/>
        <end position="316"/>
    </location>
</feature>
<evidence type="ECO:0000256" key="5">
    <source>
        <dbReference type="ARBA" id="ARBA00022989"/>
    </source>
</evidence>
<dbReference type="InterPro" id="IPR036259">
    <property type="entry name" value="MFS_trans_sf"/>
</dbReference>
<reference evidence="8 9" key="1">
    <citation type="submission" date="2008-07" db="EMBL/GenBank/DDBJ databases">
        <authorList>
            <person name="El-Sayed N."/>
            <person name="Caler E."/>
            <person name="Inman J."/>
            <person name="Amedeo P."/>
            <person name="Hass B."/>
            <person name="Wortman J."/>
        </authorList>
    </citation>
    <scope>NUCLEOTIDE SEQUENCE [LARGE SCALE GENOMIC DNA]</scope>
    <source>
        <strain evidence="9">ATCC 50983 / TXsc</strain>
    </source>
</reference>
<evidence type="ECO:0000256" key="6">
    <source>
        <dbReference type="ARBA" id="ARBA00023136"/>
    </source>
</evidence>
<dbReference type="OrthoDB" id="406901at2759"/>
<evidence type="ECO:0000256" key="7">
    <source>
        <dbReference type="SAM" id="Phobius"/>
    </source>
</evidence>
<feature type="transmembrane region" description="Helical" evidence="7">
    <location>
        <begin position="138"/>
        <end position="158"/>
    </location>
</feature>
<keyword evidence="9" id="KW-1185">Reference proteome</keyword>
<dbReference type="GO" id="GO:0005337">
    <property type="term" value="F:nucleoside transmembrane transporter activity"/>
    <property type="evidence" value="ECO:0007669"/>
    <property type="project" value="InterPro"/>
</dbReference>
<dbReference type="EMBL" id="GG679756">
    <property type="protein sequence ID" value="EER07705.1"/>
    <property type="molecule type" value="Genomic_DNA"/>
</dbReference>
<protein>
    <submittedName>
        <fullName evidence="8">Equilibrative nucleoside transporter, putative</fullName>
    </submittedName>
</protein>
<comment type="similarity">
    <text evidence="2">Belongs to the SLC29A/ENT transporter (TC 2.A.57) family.</text>
</comment>
<dbReference type="RefSeq" id="XP_002775889.1">
    <property type="nucleotide sequence ID" value="XM_002775843.1"/>
</dbReference>
<dbReference type="InParanoid" id="C5L678"/>
<evidence type="ECO:0000256" key="3">
    <source>
        <dbReference type="ARBA" id="ARBA00022448"/>
    </source>
</evidence>